<reference evidence="8" key="1">
    <citation type="submission" date="2020-02" db="EMBL/GenBank/DDBJ databases">
        <authorList>
            <person name="Meier V. D."/>
        </authorList>
    </citation>
    <scope>NUCLEOTIDE SEQUENCE</scope>
    <source>
        <strain evidence="8">AVDCRST_MAG77</strain>
    </source>
</reference>
<evidence type="ECO:0000256" key="4">
    <source>
        <dbReference type="ARBA" id="ARBA00021948"/>
    </source>
</evidence>
<evidence type="ECO:0000256" key="3">
    <source>
        <dbReference type="ARBA" id="ARBA00012953"/>
    </source>
</evidence>
<keyword evidence="6" id="KW-0460">Magnesium</keyword>
<gene>
    <name evidence="8" type="ORF">AVDCRST_MAG77-2367</name>
</gene>
<protein>
    <recommendedName>
        <fullName evidence="4">Probable 2-phosphosulfolactate phosphatase</fullName>
        <ecNumber evidence="3">3.1.3.71</ecNumber>
    </recommendedName>
</protein>
<comment type="catalytic activity">
    <reaction evidence="7">
        <text>(2R)-O-phospho-3-sulfolactate + H2O = (2R)-3-sulfolactate + phosphate</text>
        <dbReference type="Rhea" id="RHEA:23416"/>
        <dbReference type="ChEBI" id="CHEBI:15377"/>
        <dbReference type="ChEBI" id="CHEBI:15597"/>
        <dbReference type="ChEBI" id="CHEBI:43474"/>
        <dbReference type="ChEBI" id="CHEBI:58738"/>
        <dbReference type="EC" id="3.1.3.71"/>
    </reaction>
</comment>
<keyword evidence="5" id="KW-0378">Hydrolase</keyword>
<accession>A0A6J4IJV4</accession>
<sequence length="158" mass="16400">MPRRLSVALVRSLVHAQSNDVCIAVDVLRATTTLAVLFGQGCRGVWLAPDVDSALRIGRDSGRLICGEAGGLPPPGFDHGNSPVEFSRLDLTAREVVFATSNGTGTLRACAAGRHAYAGAFVNLTATVQAALRSLDALGDAAGRLLIACAGTHDRFST</sequence>
<evidence type="ECO:0000256" key="1">
    <source>
        <dbReference type="ARBA" id="ARBA00001946"/>
    </source>
</evidence>
<dbReference type="PANTHER" id="PTHR37311">
    <property type="entry name" value="2-PHOSPHOSULFOLACTATE PHOSPHATASE-RELATED"/>
    <property type="match status" value="1"/>
</dbReference>
<dbReference type="EMBL" id="CADCTC010000137">
    <property type="protein sequence ID" value="CAA9254530.1"/>
    <property type="molecule type" value="Genomic_DNA"/>
</dbReference>
<name>A0A6J4IJV4_9CHLR</name>
<comment type="similarity">
    <text evidence="2">Belongs to the ComB family.</text>
</comment>
<dbReference type="SUPFAM" id="SSF142823">
    <property type="entry name" value="ComB-like"/>
    <property type="match status" value="1"/>
</dbReference>
<dbReference type="GO" id="GO:0050532">
    <property type="term" value="F:2-phosphosulfolactate phosphatase activity"/>
    <property type="evidence" value="ECO:0007669"/>
    <property type="project" value="UniProtKB-EC"/>
</dbReference>
<dbReference type="AlphaFoldDB" id="A0A6J4IJV4"/>
<dbReference type="GO" id="GO:0050545">
    <property type="term" value="F:sulfopyruvate decarboxylase activity"/>
    <property type="evidence" value="ECO:0007669"/>
    <property type="project" value="TreeGrafter"/>
</dbReference>
<comment type="cofactor">
    <cofactor evidence="1">
        <name>Mg(2+)</name>
        <dbReference type="ChEBI" id="CHEBI:18420"/>
    </cofactor>
</comment>
<organism evidence="8">
    <name type="scientific">uncultured Chloroflexota bacterium</name>
    <dbReference type="NCBI Taxonomy" id="166587"/>
    <lineage>
        <taxon>Bacteria</taxon>
        <taxon>Bacillati</taxon>
        <taxon>Chloroflexota</taxon>
        <taxon>environmental samples</taxon>
    </lineage>
</organism>
<evidence type="ECO:0000256" key="7">
    <source>
        <dbReference type="ARBA" id="ARBA00033711"/>
    </source>
</evidence>
<dbReference type="EC" id="3.1.3.71" evidence="3"/>
<dbReference type="PANTHER" id="PTHR37311:SF1">
    <property type="entry name" value="2-PHOSPHOSULFOLACTATE PHOSPHATASE-RELATED"/>
    <property type="match status" value="1"/>
</dbReference>
<dbReference type="InterPro" id="IPR036702">
    <property type="entry name" value="ComB-like_sf"/>
</dbReference>
<proteinExistence type="inferred from homology"/>
<dbReference type="Gene3D" id="3.90.1560.10">
    <property type="entry name" value="ComB-like"/>
    <property type="match status" value="1"/>
</dbReference>
<dbReference type="Pfam" id="PF04029">
    <property type="entry name" value="2-ph_phosp"/>
    <property type="match status" value="1"/>
</dbReference>
<evidence type="ECO:0000256" key="6">
    <source>
        <dbReference type="ARBA" id="ARBA00022842"/>
    </source>
</evidence>
<evidence type="ECO:0000256" key="5">
    <source>
        <dbReference type="ARBA" id="ARBA00022801"/>
    </source>
</evidence>
<evidence type="ECO:0000256" key="2">
    <source>
        <dbReference type="ARBA" id="ARBA00009997"/>
    </source>
</evidence>
<dbReference type="GO" id="GO:0000287">
    <property type="term" value="F:magnesium ion binding"/>
    <property type="evidence" value="ECO:0007669"/>
    <property type="project" value="InterPro"/>
</dbReference>
<dbReference type="InterPro" id="IPR005238">
    <property type="entry name" value="ComB-like"/>
</dbReference>
<evidence type="ECO:0000313" key="8">
    <source>
        <dbReference type="EMBL" id="CAA9254530.1"/>
    </source>
</evidence>